<name>A0A853G4B0_9BURK</name>
<dbReference type="GO" id="GO:0003677">
    <property type="term" value="F:DNA binding"/>
    <property type="evidence" value="ECO:0007669"/>
    <property type="project" value="UniProtKB-KW"/>
</dbReference>
<gene>
    <name evidence="5" type="ORF">H0A72_11025</name>
</gene>
<dbReference type="Gene3D" id="1.10.10.10">
    <property type="entry name" value="Winged helix-like DNA-binding domain superfamily/Winged helix DNA-binding domain"/>
    <property type="match status" value="1"/>
</dbReference>
<dbReference type="InterPro" id="IPR008920">
    <property type="entry name" value="TF_FadR/GntR_C"/>
</dbReference>
<dbReference type="EMBL" id="JACCEM010000005">
    <property type="protein sequence ID" value="NYT49840.1"/>
    <property type="molecule type" value="Genomic_DNA"/>
</dbReference>
<dbReference type="Pfam" id="PF00392">
    <property type="entry name" value="GntR"/>
    <property type="match status" value="1"/>
</dbReference>
<dbReference type="PROSITE" id="PS50949">
    <property type="entry name" value="HTH_GNTR"/>
    <property type="match status" value="1"/>
</dbReference>
<dbReference type="InterPro" id="IPR036388">
    <property type="entry name" value="WH-like_DNA-bd_sf"/>
</dbReference>
<dbReference type="PANTHER" id="PTHR43537:SF49">
    <property type="entry name" value="TRANSCRIPTIONAL REGULATORY PROTEIN"/>
    <property type="match status" value="1"/>
</dbReference>
<dbReference type="Proteomes" id="UP000559809">
    <property type="component" value="Unassembled WGS sequence"/>
</dbReference>
<evidence type="ECO:0000256" key="1">
    <source>
        <dbReference type="ARBA" id="ARBA00023015"/>
    </source>
</evidence>
<evidence type="ECO:0000259" key="4">
    <source>
        <dbReference type="PROSITE" id="PS50949"/>
    </source>
</evidence>
<organism evidence="5 6">
    <name type="scientific">Parapusillimonas granuli</name>
    <dbReference type="NCBI Taxonomy" id="380911"/>
    <lineage>
        <taxon>Bacteria</taxon>
        <taxon>Pseudomonadati</taxon>
        <taxon>Pseudomonadota</taxon>
        <taxon>Betaproteobacteria</taxon>
        <taxon>Burkholderiales</taxon>
        <taxon>Alcaligenaceae</taxon>
        <taxon>Parapusillimonas</taxon>
    </lineage>
</organism>
<dbReference type="SMART" id="SM00345">
    <property type="entry name" value="HTH_GNTR"/>
    <property type="match status" value="1"/>
</dbReference>
<protein>
    <submittedName>
        <fullName evidence="5">GntR family transcriptional regulator</fullName>
    </submittedName>
</protein>
<dbReference type="RefSeq" id="WP_180155191.1">
    <property type="nucleotide sequence ID" value="NZ_JACCEM010000005.1"/>
</dbReference>
<keyword evidence="2" id="KW-0238">DNA-binding</keyword>
<feature type="domain" description="HTH gntR-type" evidence="4">
    <location>
        <begin position="1"/>
        <end position="62"/>
    </location>
</feature>
<sequence length="215" mass="24282">MRAELESRIVDGALPPGTTLDEPLLCKMFDVSRTPVREALLRLSAEGYVRIVPRAGIYVVRLSPDELREMFESLAYFEGMCAGLAAQRITKPQLDKARRLQELGRDALARRDVDAFRRYDTEFHQCIYDGCGNGYLRSQLVYLHKRTRPYCRLHGQFTFEQGQASWDDHQVLLDALQRGDEASAVQVASRHMQMNALPLIETGEAAPAQAETLAP</sequence>
<dbReference type="Gene3D" id="1.20.120.530">
    <property type="entry name" value="GntR ligand-binding domain-like"/>
    <property type="match status" value="1"/>
</dbReference>
<dbReference type="InterPro" id="IPR036390">
    <property type="entry name" value="WH_DNA-bd_sf"/>
</dbReference>
<dbReference type="AlphaFoldDB" id="A0A853G4B0"/>
<dbReference type="SUPFAM" id="SSF46785">
    <property type="entry name" value="Winged helix' DNA-binding domain"/>
    <property type="match status" value="1"/>
</dbReference>
<dbReference type="CDD" id="cd07377">
    <property type="entry name" value="WHTH_GntR"/>
    <property type="match status" value="1"/>
</dbReference>
<keyword evidence="6" id="KW-1185">Reference proteome</keyword>
<dbReference type="SMART" id="SM00895">
    <property type="entry name" value="FCD"/>
    <property type="match status" value="1"/>
</dbReference>
<proteinExistence type="predicted"/>
<evidence type="ECO:0000256" key="3">
    <source>
        <dbReference type="ARBA" id="ARBA00023163"/>
    </source>
</evidence>
<reference evidence="5 6" key="1">
    <citation type="submission" date="2020-07" db="EMBL/GenBank/DDBJ databases">
        <title>Taxonomic revisions and descriptions of new bacterial species based on genomic comparisons in the high-G+C-content subgroup of the family Alcaligenaceae.</title>
        <authorList>
            <person name="Szabo A."/>
            <person name="Felfoldi T."/>
        </authorList>
    </citation>
    <scope>NUCLEOTIDE SEQUENCE [LARGE SCALE GENOMIC DNA]</scope>
    <source>
        <strain evidence="5 6">LMG 24012</strain>
    </source>
</reference>
<evidence type="ECO:0000313" key="5">
    <source>
        <dbReference type="EMBL" id="NYT49840.1"/>
    </source>
</evidence>
<dbReference type="GO" id="GO:0003700">
    <property type="term" value="F:DNA-binding transcription factor activity"/>
    <property type="evidence" value="ECO:0007669"/>
    <property type="project" value="InterPro"/>
</dbReference>
<keyword evidence="3" id="KW-0804">Transcription</keyword>
<keyword evidence="1" id="KW-0805">Transcription regulation</keyword>
<evidence type="ECO:0000256" key="2">
    <source>
        <dbReference type="ARBA" id="ARBA00023125"/>
    </source>
</evidence>
<accession>A0A853G4B0</accession>
<dbReference type="PANTHER" id="PTHR43537">
    <property type="entry name" value="TRANSCRIPTIONAL REGULATOR, GNTR FAMILY"/>
    <property type="match status" value="1"/>
</dbReference>
<dbReference type="SUPFAM" id="SSF48008">
    <property type="entry name" value="GntR ligand-binding domain-like"/>
    <property type="match status" value="1"/>
</dbReference>
<comment type="caution">
    <text evidence="5">The sequence shown here is derived from an EMBL/GenBank/DDBJ whole genome shotgun (WGS) entry which is preliminary data.</text>
</comment>
<dbReference type="InterPro" id="IPR000524">
    <property type="entry name" value="Tscrpt_reg_HTH_GntR"/>
</dbReference>
<dbReference type="InterPro" id="IPR011711">
    <property type="entry name" value="GntR_C"/>
</dbReference>
<evidence type="ECO:0000313" key="6">
    <source>
        <dbReference type="Proteomes" id="UP000559809"/>
    </source>
</evidence>
<dbReference type="Pfam" id="PF07729">
    <property type="entry name" value="FCD"/>
    <property type="match status" value="1"/>
</dbReference>